<feature type="coiled-coil region" evidence="1">
    <location>
        <begin position="272"/>
        <end position="299"/>
    </location>
</feature>
<evidence type="ECO:0000256" key="1">
    <source>
        <dbReference type="SAM" id="Coils"/>
    </source>
</evidence>
<evidence type="ECO:0000313" key="5">
    <source>
        <dbReference type="Proteomes" id="UP000078532"/>
    </source>
</evidence>
<name>A0A1B7LIJ6_9FIRM</name>
<dbReference type="RefSeq" id="WP_066666124.1">
    <property type="nucleotide sequence ID" value="NZ_LYVF01000013.1"/>
</dbReference>
<dbReference type="OrthoDB" id="9816426at2"/>
<feature type="domain" description="Flagellar Assembly Protein A N-terminal region" evidence="3">
    <location>
        <begin position="8"/>
        <end position="178"/>
    </location>
</feature>
<evidence type="ECO:0000313" key="4">
    <source>
        <dbReference type="EMBL" id="OAT86395.1"/>
    </source>
</evidence>
<comment type="caution">
    <text evidence="4">The sequence shown here is derived from an EMBL/GenBank/DDBJ whole genome shotgun (WGS) entry which is preliminary data.</text>
</comment>
<keyword evidence="1" id="KW-0175">Coiled coil</keyword>
<dbReference type="Pfam" id="PF03961">
    <property type="entry name" value="FapA"/>
    <property type="match status" value="1"/>
</dbReference>
<dbReference type="AlphaFoldDB" id="A0A1B7LIJ6"/>
<dbReference type="Pfam" id="PF20250">
    <property type="entry name" value="FapA_N"/>
    <property type="match status" value="1"/>
</dbReference>
<gene>
    <name evidence="4" type="ORF">A6M21_02915</name>
</gene>
<feature type="region of interest" description="Disordered" evidence="2">
    <location>
        <begin position="124"/>
        <end position="143"/>
    </location>
</feature>
<keyword evidence="5" id="KW-1185">Reference proteome</keyword>
<dbReference type="InterPro" id="IPR046865">
    <property type="entry name" value="FapA_b_solenoid"/>
</dbReference>
<sequence length="496" mass="52684">MEQQTAPVKVSITNDKLKAWVSAPDGVAALDVEALSRTLQAAGVVSGINRETLASFAAAPKAEAVLVAEGLPPQPGVDETVEWLVKTEAHEQEETGAGRETARVDFRDTSTIISVEKDALLAVKHPSRPGTPGTAVTGEPLPPPEPRLIELRAGKNVAVNAEGNRAVALVNGRPWYKQTGNLFTVHVDPLLVQKGDVSIKTGHIRFKGDVKILGSVGEAMEVQASGNVEITGLLTRATVISGGRLVVHRGVISSRLKAGRTFPGARKLTFVLGDIQAALEQVSRAMEQLQRNRDFKQINFGRLLMTLLDARFKNLRPLVKNALRQIAQAKGDVPEEVVRCAKSLNHLVGLNPLTVKSFSELTQNVAETAQMLQEEAAAPADVIIHSAMASTVQSSGNVTVTSQGCVNTTINAGGNVRIKGAFKGGEIFCEGNAEVQELGSALGVPPVVRVGAGGLIRVNRAFAGAVIQAGQRRHTLTQETGSFKARLNKEGELELI</sequence>
<proteinExistence type="predicted"/>
<organism evidence="4 5">
    <name type="scientific">Desulfotomaculum copahuensis</name>
    <dbReference type="NCBI Taxonomy" id="1838280"/>
    <lineage>
        <taxon>Bacteria</taxon>
        <taxon>Bacillati</taxon>
        <taxon>Bacillota</taxon>
        <taxon>Clostridia</taxon>
        <taxon>Eubacteriales</taxon>
        <taxon>Desulfotomaculaceae</taxon>
        <taxon>Desulfotomaculum</taxon>
    </lineage>
</organism>
<evidence type="ECO:0000256" key="2">
    <source>
        <dbReference type="SAM" id="MobiDB-lite"/>
    </source>
</evidence>
<reference evidence="4 5" key="1">
    <citation type="submission" date="2016-04" db="EMBL/GenBank/DDBJ databases">
        <authorList>
            <person name="Evans L.H."/>
            <person name="Alamgir A."/>
            <person name="Owens N."/>
            <person name="Weber N.D."/>
            <person name="Virtaneva K."/>
            <person name="Barbian K."/>
            <person name="Babar A."/>
            <person name="Rosenke K."/>
        </authorList>
    </citation>
    <scope>NUCLEOTIDE SEQUENCE [LARGE SCALE GENOMIC DNA]</scope>
    <source>
        <strain evidence="4 5">LMa1</strain>
    </source>
</reference>
<dbReference type="EMBL" id="LYVF01000013">
    <property type="protein sequence ID" value="OAT86395.1"/>
    <property type="molecule type" value="Genomic_DNA"/>
</dbReference>
<dbReference type="STRING" id="1838280.A6M21_02915"/>
<dbReference type="InterPro" id="IPR005646">
    <property type="entry name" value="FapA"/>
</dbReference>
<dbReference type="PANTHER" id="PTHR38032">
    <property type="entry name" value="POLYMERASE-RELATED"/>
    <property type="match status" value="1"/>
</dbReference>
<protein>
    <recommendedName>
        <fullName evidence="3">Flagellar Assembly Protein A N-terminal region domain-containing protein</fullName>
    </recommendedName>
</protein>
<dbReference type="Proteomes" id="UP000078532">
    <property type="component" value="Unassembled WGS sequence"/>
</dbReference>
<accession>A0A1B7LIJ6</accession>
<evidence type="ECO:0000259" key="3">
    <source>
        <dbReference type="Pfam" id="PF20250"/>
    </source>
</evidence>
<dbReference type="PANTHER" id="PTHR38032:SF1">
    <property type="entry name" value="RNA-BINDING PROTEIN KHPB N-TERMINAL DOMAIN-CONTAINING PROTEIN"/>
    <property type="match status" value="1"/>
</dbReference>
<dbReference type="InterPro" id="IPR046866">
    <property type="entry name" value="FapA_N"/>
</dbReference>